<dbReference type="SMART" id="SM00503">
    <property type="entry name" value="SynN"/>
    <property type="match status" value="1"/>
</dbReference>
<evidence type="ECO:0000256" key="4">
    <source>
        <dbReference type="ARBA" id="ARBA00022989"/>
    </source>
</evidence>
<dbReference type="Gene3D" id="1.20.58.70">
    <property type="match status" value="1"/>
</dbReference>
<dbReference type="PANTHER" id="PTHR19957:SF307">
    <property type="entry name" value="PROTEIN SSO1-RELATED"/>
    <property type="match status" value="1"/>
</dbReference>
<dbReference type="InterPro" id="IPR010989">
    <property type="entry name" value="SNARE"/>
</dbReference>
<organism evidence="11">
    <name type="scientific">Chromera velia CCMP2878</name>
    <dbReference type="NCBI Taxonomy" id="1169474"/>
    <lineage>
        <taxon>Eukaryota</taxon>
        <taxon>Sar</taxon>
        <taxon>Alveolata</taxon>
        <taxon>Colpodellida</taxon>
        <taxon>Chromeraceae</taxon>
        <taxon>Chromera</taxon>
    </lineage>
</organism>
<dbReference type="GO" id="GO:0006906">
    <property type="term" value="P:vesicle fusion"/>
    <property type="evidence" value="ECO:0007669"/>
    <property type="project" value="TreeGrafter"/>
</dbReference>
<sequence length="314" mass="35911">MHDRLAELREIARRKNVVQTARTGVSTRNLPEGAADETRDPELGEASTSPPFMADYLERVARIKADIGELHKNVDRIRELKHAAIRATSPEKEKEISAELDEIVSETNRHINILKKSIERMQKDNKVFAEQNRNSSEARIRDNLLQALLRKFRELLVDYQAAQQEFRDEAQKKVERQVKIVYPEANQKQIDEMVEAGADAVIHQRIVRGHETLKGALSDIQDKYKDIQMLETNIKELRQMMVDLATLVESQGDLINQIEYSVASAKDYVAKADQELVSARKWQARARKKMICLTIVLLIAALVILTPVLVVLMR</sequence>
<evidence type="ECO:0000256" key="1">
    <source>
        <dbReference type="ARBA" id="ARBA00004211"/>
    </source>
</evidence>
<evidence type="ECO:0000256" key="6">
    <source>
        <dbReference type="RuleBase" id="RU003858"/>
    </source>
</evidence>
<name>A0A0G4HC21_9ALVE</name>
<evidence type="ECO:0000256" key="7">
    <source>
        <dbReference type="SAM" id="Coils"/>
    </source>
</evidence>
<feature type="transmembrane region" description="Helical" evidence="9">
    <location>
        <begin position="290"/>
        <end position="313"/>
    </location>
</feature>
<dbReference type="PROSITE" id="PS00914">
    <property type="entry name" value="SYNTAXIN"/>
    <property type="match status" value="1"/>
</dbReference>
<dbReference type="InterPro" id="IPR006012">
    <property type="entry name" value="Syntaxin/epimorphin_CS"/>
</dbReference>
<dbReference type="GO" id="GO:0005484">
    <property type="term" value="F:SNAP receptor activity"/>
    <property type="evidence" value="ECO:0007669"/>
    <property type="project" value="InterPro"/>
</dbReference>
<dbReference type="InterPro" id="IPR006011">
    <property type="entry name" value="Syntaxin_N"/>
</dbReference>
<feature type="region of interest" description="Disordered" evidence="8">
    <location>
        <begin position="18"/>
        <end position="50"/>
    </location>
</feature>
<dbReference type="InterPro" id="IPR000727">
    <property type="entry name" value="T_SNARE_dom"/>
</dbReference>
<dbReference type="Gene3D" id="1.20.5.110">
    <property type="match status" value="1"/>
</dbReference>
<dbReference type="CDD" id="cd15848">
    <property type="entry name" value="SNARE_syntaxin1-like"/>
    <property type="match status" value="1"/>
</dbReference>
<dbReference type="InterPro" id="IPR045242">
    <property type="entry name" value="Syntaxin"/>
</dbReference>
<feature type="coiled-coil region" evidence="7">
    <location>
        <begin position="220"/>
        <end position="247"/>
    </location>
</feature>
<gene>
    <name evidence="11" type="ORF">Cvel_25974</name>
</gene>
<dbReference type="VEuPathDB" id="CryptoDB:Cvel_25974"/>
<protein>
    <recommendedName>
        <fullName evidence="10">t-SNARE coiled-coil homology domain-containing protein</fullName>
    </recommendedName>
</protein>
<dbReference type="SUPFAM" id="SSF47661">
    <property type="entry name" value="t-snare proteins"/>
    <property type="match status" value="1"/>
</dbReference>
<evidence type="ECO:0000256" key="9">
    <source>
        <dbReference type="SAM" id="Phobius"/>
    </source>
</evidence>
<evidence type="ECO:0000256" key="3">
    <source>
        <dbReference type="ARBA" id="ARBA00022692"/>
    </source>
</evidence>
<keyword evidence="5 9" id="KW-0472">Membrane</keyword>
<dbReference type="AlphaFoldDB" id="A0A0G4HC21"/>
<dbReference type="GO" id="GO:0006887">
    <property type="term" value="P:exocytosis"/>
    <property type="evidence" value="ECO:0007669"/>
    <property type="project" value="TreeGrafter"/>
</dbReference>
<evidence type="ECO:0000256" key="2">
    <source>
        <dbReference type="ARBA" id="ARBA00009063"/>
    </source>
</evidence>
<dbReference type="PhylomeDB" id="A0A0G4HC21"/>
<dbReference type="EMBL" id="CDMZ01002219">
    <property type="protein sequence ID" value="CEM41366.1"/>
    <property type="molecule type" value="Genomic_DNA"/>
</dbReference>
<evidence type="ECO:0000259" key="10">
    <source>
        <dbReference type="PROSITE" id="PS50192"/>
    </source>
</evidence>
<evidence type="ECO:0000256" key="5">
    <source>
        <dbReference type="ARBA" id="ARBA00023136"/>
    </source>
</evidence>
<dbReference type="PANTHER" id="PTHR19957">
    <property type="entry name" value="SYNTAXIN"/>
    <property type="match status" value="1"/>
</dbReference>
<dbReference type="Pfam" id="PF00804">
    <property type="entry name" value="Syntaxin"/>
    <property type="match status" value="1"/>
</dbReference>
<reference evidence="11" key="1">
    <citation type="submission" date="2014-11" db="EMBL/GenBank/DDBJ databases">
        <authorList>
            <person name="Otto D Thomas"/>
            <person name="Naeem Raeece"/>
        </authorList>
    </citation>
    <scope>NUCLEOTIDE SEQUENCE</scope>
</reference>
<dbReference type="GO" id="GO:0005886">
    <property type="term" value="C:plasma membrane"/>
    <property type="evidence" value="ECO:0007669"/>
    <property type="project" value="TreeGrafter"/>
</dbReference>
<evidence type="ECO:0000313" key="11">
    <source>
        <dbReference type="EMBL" id="CEM41366.1"/>
    </source>
</evidence>
<keyword evidence="3 9" id="KW-0812">Transmembrane</keyword>
<comment type="similarity">
    <text evidence="2 6">Belongs to the syntaxin family.</text>
</comment>
<dbReference type="Pfam" id="PF05739">
    <property type="entry name" value="SNARE"/>
    <property type="match status" value="1"/>
</dbReference>
<dbReference type="SMART" id="SM00397">
    <property type="entry name" value="t_SNARE"/>
    <property type="match status" value="1"/>
</dbReference>
<feature type="compositionally biased region" description="Polar residues" evidence="8">
    <location>
        <begin position="18"/>
        <end position="29"/>
    </location>
</feature>
<comment type="subcellular location">
    <subcellularLocation>
        <location evidence="1">Membrane</location>
        <topology evidence="1">Single-pass type IV membrane protein</topology>
    </subcellularLocation>
</comment>
<dbReference type="GO" id="GO:0006886">
    <property type="term" value="P:intracellular protein transport"/>
    <property type="evidence" value="ECO:0007669"/>
    <property type="project" value="InterPro"/>
</dbReference>
<feature type="domain" description="T-SNARE coiled-coil homology" evidence="10">
    <location>
        <begin position="217"/>
        <end position="279"/>
    </location>
</feature>
<dbReference type="GO" id="GO:0000149">
    <property type="term" value="F:SNARE binding"/>
    <property type="evidence" value="ECO:0007669"/>
    <property type="project" value="TreeGrafter"/>
</dbReference>
<dbReference type="GO" id="GO:0012505">
    <property type="term" value="C:endomembrane system"/>
    <property type="evidence" value="ECO:0007669"/>
    <property type="project" value="TreeGrafter"/>
</dbReference>
<keyword evidence="7" id="KW-0175">Coiled coil</keyword>
<dbReference type="PROSITE" id="PS50192">
    <property type="entry name" value="T_SNARE"/>
    <property type="match status" value="1"/>
</dbReference>
<keyword evidence="4 9" id="KW-1133">Transmembrane helix</keyword>
<accession>A0A0G4HC21</accession>
<proteinExistence type="inferred from homology"/>
<evidence type="ECO:0000256" key="8">
    <source>
        <dbReference type="SAM" id="MobiDB-lite"/>
    </source>
</evidence>
<dbReference type="GO" id="GO:0048278">
    <property type="term" value="P:vesicle docking"/>
    <property type="evidence" value="ECO:0007669"/>
    <property type="project" value="TreeGrafter"/>
</dbReference>
<dbReference type="GO" id="GO:0031201">
    <property type="term" value="C:SNARE complex"/>
    <property type="evidence" value="ECO:0007669"/>
    <property type="project" value="TreeGrafter"/>
</dbReference>
<feature type="coiled-coil region" evidence="7">
    <location>
        <begin position="104"/>
        <end position="165"/>
    </location>
</feature>